<dbReference type="OMA" id="FNYNEWG"/>
<keyword evidence="5" id="KW-0175">Coiled coil</keyword>
<dbReference type="OrthoDB" id="594147at2"/>
<evidence type="ECO:0000256" key="1">
    <source>
        <dbReference type="ARBA" id="ARBA00004167"/>
    </source>
</evidence>
<reference evidence="9 10" key="1">
    <citation type="submission" date="2016-09" db="EMBL/GenBank/DDBJ databases">
        <authorList>
            <person name="Capua I."/>
            <person name="De Benedictis P."/>
            <person name="Joannis T."/>
            <person name="Lombin L.H."/>
            <person name="Cattoli G."/>
        </authorList>
    </citation>
    <scope>NUCLEOTIDE SEQUENCE [LARGE SCALE GENOMIC DNA]</scope>
    <source>
        <strain evidence="9 10">UB20</strain>
    </source>
</reference>
<gene>
    <name evidence="9" type="primary">hlyD_2</name>
    <name evidence="8" type="ORF">CLI86_01780</name>
    <name evidence="9" type="ORF">TFUB20_00758</name>
</gene>
<dbReference type="PRINTS" id="PR01490">
    <property type="entry name" value="RTXTOXIND"/>
</dbReference>
<evidence type="ECO:0000313" key="9">
    <source>
        <dbReference type="EMBL" id="SCQ19596.1"/>
    </source>
</evidence>
<dbReference type="InterPro" id="IPR050739">
    <property type="entry name" value="MFP"/>
</dbReference>
<keyword evidence="3 6" id="KW-1133">Transmembrane helix</keyword>
<evidence type="ECO:0000256" key="6">
    <source>
        <dbReference type="SAM" id="Phobius"/>
    </source>
</evidence>
<organism evidence="9 10">
    <name type="scientific">Tannerella forsythia</name>
    <name type="common">Bacteroides forsythus</name>
    <dbReference type="NCBI Taxonomy" id="28112"/>
    <lineage>
        <taxon>Bacteria</taxon>
        <taxon>Pseudomonadati</taxon>
        <taxon>Bacteroidota</taxon>
        <taxon>Bacteroidia</taxon>
        <taxon>Bacteroidales</taxon>
        <taxon>Tannerellaceae</taxon>
        <taxon>Tannerella</taxon>
    </lineage>
</organism>
<evidence type="ECO:0000313" key="11">
    <source>
        <dbReference type="Proteomes" id="UP000219259"/>
    </source>
</evidence>
<feature type="coiled-coil region" evidence="5">
    <location>
        <begin position="140"/>
        <end position="167"/>
    </location>
</feature>
<reference evidence="8 11" key="2">
    <citation type="submission" date="2017-09" db="EMBL/GenBank/DDBJ databases">
        <title>Phase variable restriction modification systems are present in the genome sequences of periodontal pathogens Prevotella intermedia, Tannerella forsythia and Porphyromonas gingivalis.</title>
        <authorList>
            <person name="Haigh R.D."/>
            <person name="Crawford L."/>
            <person name="Ralph J."/>
            <person name="Wanford J."/>
            <person name="Vartoukian S.R."/>
            <person name="Hijazib K."/>
            <person name="Wade W."/>
            <person name="Oggioni M.R."/>
        </authorList>
    </citation>
    <scope>NUCLEOTIDE SEQUENCE [LARGE SCALE GENOMIC DNA]</scope>
    <source>
        <strain evidence="8 11">WW11663</strain>
    </source>
</reference>
<evidence type="ECO:0000256" key="5">
    <source>
        <dbReference type="SAM" id="Coils"/>
    </source>
</evidence>
<dbReference type="Proteomes" id="UP000219259">
    <property type="component" value="Unassembled WGS sequence"/>
</dbReference>
<dbReference type="PANTHER" id="PTHR30386:SF26">
    <property type="entry name" value="TRANSPORT PROTEIN COMB"/>
    <property type="match status" value="1"/>
</dbReference>
<protein>
    <submittedName>
        <fullName evidence="9">Hemolysin secretion protein D, chromosomal</fullName>
    </submittedName>
    <submittedName>
        <fullName evidence="8">HlyD family secretion protein</fullName>
    </submittedName>
</protein>
<dbReference type="InterPro" id="IPR058982">
    <property type="entry name" value="Beta-barrel_AprE"/>
</dbReference>
<dbReference type="GeneID" id="34758499"/>
<dbReference type="EMBL" id="NSLJ01000003">
    <property type="protein sequence ID" value="PDP44860.1"/>
    <property type="molecule type" value="Genomic_DNA"/>
</dbReference>
<evidence type="ECO:0000313" key="8">
    <source>
        <dbReference type="EMBL" id="PDP44860.1"/>
    </source>
</evidence>
<feature type="transmembrane region" description="Helical" evidence="6">
    <location>
        <begin position="26"/>
        <end position="46"/>
    </location>
</feature>
<dbReference type="Gene3D" id="2.40.30.170">
    <property type="match status" value="1"/>
</dbReference>
<name>A0A1D3UHG4_TANFO</name>
<evidence type="ECO:0000256" key="4">
    <source>
        <dbReference type="ARBA" id="ARBA00023136"/>
    </source>
</evidence>
<dbReference type="Gene3D" id="2.40.50.100">
    <property type="match status" value="1"/>
</dbReference>
<feature type="domain" description="AprE-like beta-barrel" evidence="7">
    <location>
        <begin position="268"/>
        <end position="355"/>
    </location>
</feature>
<keyword evidence="2 6" id="KW-0812">Transmembrane</keyword>
<comment type="subcellular location">
    <subcellularLocation>
        <location evidence="1">Membrane</location>
        <topology evidence="1">Single-pass membrane protein</topology>
    </subcellularLocation>
</comment>
<evidence type="ECO:0000256" key="2">
    <source>
        <dbReference type="ARBA" id="ARBA00022692"/>
    </source>
</evidence>
<dbReference type="AlphaFoldDB" id="A0A1D3UHG4"/>
<evidence type="ECO:0000259" key="7">
    <source>
        <dbReference type="Pfam" id="PF26002"/>
    </source>
</evidence>
<sequence length="385" mass="44352">MLLPNEFIENSIETYIYKHTTTSQKIYWVVLAAVTVALASLPFIYVDISVQGLGIIRPVAEKTEIKSPVTELVDSVYVREGEQVKKGDILLRFRTNSSDYKIAYQSNRLSDYAEQLSDLTYLARGACPPSFQSPVRRQEYHYYIKRKNELETSLDQAEKEYLRNKSLFEKKVIAEEEYDKYLYRYKSQQNELASLIENQMSTWQANLNALRNSHSEMHTSLKQEIKDKEMYFVKSPVSGTLDQFSGIYRGSSIRAGESLAVISPDSTLYFEVYVTPRNIGYLSLGMPVIVQVESFNYNEWGTVGGTVKDISSDFMTDKQGHSSYKVKCGMDRDYLQLKNGRTGKLKKGMTVSAHFMITRRSLFDLLYQKMDDWVNPARYKQVSND</sequence>
<proteinExistence type="predicted"/>
<dbReference type="EMBL" id="FMMM01000026">
    <property type="protein sequence ID" value="SCQ19596.1"/>
    <property type="molecule type" value="Genomic_DNA"/>
</dbReference>
<dbReference type="GO" id="GO:0016020">
    <property type="term" value="C:membrane"/>
    <property type="evidence" value="ECO:0007669"/>
    <property type="project" value="UniProtKB-SubCell"/>
</dbReference>
<dbReference type="RefSeq" id="WP_014224655.1">
    <property type="nucleotide sequence ID" value="NZ_CALHNL010000087.1"/>
</dbReference>
<dbReference type="Proteomes" id="UP000182057">
    <property type="component" value="Unassembled WGS sequence"/>
</dbReference>
<keyword evidence="4 6" id="KW-0472">Membrane</keyword>
<dbReference type="PANTHER" id="PTHR30386">
    <property type="entry name" value="MEMBRANE FUSION SUBUNIT OF EMRAB-TOLC MULTIDRUG EFFLUX PUMP"/>
    <property type="match status" value="1"/>
</dbReference>
<dbReference type="Pfam" id="PF26002">
    <property type="entry name" value="Beta-barrel_AprE"/>
    <property type="match status" value="1"/>
</dbReference>
<evidence type="ECO:0000256" key="3">
    <source>
        <dbReference type="ARBA" id="ARBA00022989"/>
    </source>
</evidence>
<accession>A0A1D3UHG4</accession>
<evidence type="ECO:0000313" key="10">
    <source>
        <dbReference type="Proteomes" id="UP000182057"/>
    </source>
</evidence>